<sequence>MTTQTGRMLDEEHRRNLDLLERMERAIAGAPAATPELRQLLDAFARSMEVDIGRHFEFEEQQLFPRLAEAGDGSIAALMREEHEAIREVAGELLPLAREVAQGVVDEEAWDRLRLGTLELIERQVSHIQKETMAVLPLLDDLLDPDTDGELALEYAATA</sequence>
<dbReference type="Gene3D" id="1.20.120.520">
    <property type="entry name" value="nmb1532 protein domain like"/>
    <property type="match status" value="1"/>
</dbReference>
<dbReference type="PANTHER" id="PTHR39966:SF3">
    <property type="entry name" value="DUF438 DOMAIN-CONTAINING PROTEIN"/>
    <property type="match status" value="1"/>
</dbReference>
<name>A0A936YXU4_9BURK</name>
<dbReference type="Pfam" id="PF01814">
    <property type="entry name" value="Hemerythrin"/>
    <property type="match status" value="1"/>
</dbReference>
<comment type="caution">
    <text evidence="2">The sequence shown here is derived from an EMBL/GenBank/DDBJ whole genome shotgun (WGS) entry which is preliminary data.</text>
</comment>
<dbReference type="EMBL" id="JAEQNE010000001">
    <property type="protein sequence ID" value="MBL0390883.1"/>
    <property type="molecule type" value="Genomic_DNA"/>
</dbReference>
<evidence type="ECO:0000313" key="2">
    <source>
        <dbReference type="EMBL" id="MBL0390883.1"/>
    </source>
</evidence>
<accession>A0A936YXU4</accession>
<dbReference type="AlphaFoldDB" id="A0A936YXU4"/>
<reference evidence="2 3" key="1">
    <citation type="journal article" date="2017" name="Int. J. Syst. Evol. Microbiol.">
        <title>Ramlibacter monticola sp. nov., isolated from forest soil.</title>
        <authorList>
            <person name="Chaudhary D.K."/>
            <person name="Kim J."/>
        </authorList>
    </citation>
    <scope>NUCLEOTIDE SEQUENCE [LARGE SCALE GENOMIC DNA]</scope>
    <source>
        <strain evidence="2 3">KACC 19175</strain>
    </source>
</reference>
<evidence type="ECO:0000259" key="1">
    <source>
        <dbReference type="Pfam" id="PF01814"/>
    </source>
</evidence>
<dbReference type="InterPro" id="IPR012312">
    <property type="entry name" value="Hemerythrin-like"/>
</dbReference>
<dbReference type="GO" id="GO:0005886">
    <property type="term" value="C:plasma membrane"/>
    <property type="evidence" value="ECO:0007669"/>
    <property type="project" value="TreeGrafter"/>
</dbReference>
<keyword evidence="3" id="KW-1185">Reference proteome</keyword>
<proteinExistence type="predicted"/>
<protein>
    <submittedName>
        <fullName evidence="2">Hemerythrin domain-containing protein</fullName>
    </submittedName>
</protein>
<organism evidence="2 3">
    <name type="scientific">Ramlibacter monticola</name>
    <dbReference type="NCBI Taxonomy" id="1926872"/>
    <lineage>
        <taxon>Bacteria</taxon>
        <taxon>Pseudomonadati</taxon>
        <taxon>Pseudomonadota</taxon>
        <taxon>Betaproteobacteria</taxon>
        <taxon>Burkholderiales</taxon>
        <taxon>Comamonadaceae</taxon>
        <taxon>Ramlibacter</taxon>
    </lineage>
</organism>
<evidence type="ECO:0000313" key="3">
    <source>
        <dbReference type="Proteomes" id="UP000599109"/>
    </source>
</evidence>
<dbReference type="Proteomes" id="UP000599109">
    <property type="component" value="Unassembled WGS sequence"/>
</dbReference>
<feature type="domain" description="Hemerythrin-like" evidence="1">
    <location>
        <begin position="8"/>
        <end position="139"/>
    </location>
</feature>
<gene>
    <name evidence="2" type="ORF">JJ685_06985</name>
</gene>
<dbReference type="RefSeq" id="WP_201673458.1">
    <property type="nucleotide sequence ID" value="NZ_JAEQNE010000001.1"/>
</dbReference>
<dbReference type="PANTHER" id="PTHR39966">
    <property type="entry name" value="BLL2471 PROTEIN-RELATED"/>
    <property type="match status" value="1"/>
</dbReference>